<gene>
    <name evidence="1" type="ORF">ACFP1K_12560</name>
</gene>
<evidence type="ECO:0000313" key="1">
    <source>
        <dbReference type="EMBL" id="MFC6081993.1"/>
    </source>
</evidence>
<organism evidence="1 2">
    <name type="scientific">Sphaerisporangium aureirubrum</name>
    <dbReference type="NCBI Taxonomy" id="1544736"/>
    <lineage>
        <taxon>Bacteria</taxon>
        <taxon>Bacillati</taxon>
        <taxon>Actinomycetota</taxon>
        <taxon>Actinomycetes</taxon>
        <taxon>Streptosporangiales</taxon>
        <taxon>Streptosporangiaceae</taxon>
        <taxon>Sphaerisporangium</taxon>
    </lineage>
</organism>
<comment type="caution">
    <text evidence="1">The sequence shown here is derived from an EMBL/GenBank/DDBJ whole genome shotgun (WGS) entry which is preliminary data.</text>
</comment>
<accession>A0ABW1NGJ8</accession>
<protein>
    <submittedName>
        <fullName evidence="1">Uncharacterized protein</fullName>
    </submittedName>
</protein>
<reference evidence="2" key="1">
    <citation type="journal article" date="2019" name="Int. J. Syst. Evol. Microbiol.">
        <title>The Global Catalogue of Microorganisms (GCM) 10K type strain sequencing project: providing services to taxonomists for standard genome sequencing and annotation.</title>
        <authorList>
            <consortium name="The Broad Institute Genomics Platform"/>
            <consortium name="The Broad Institute Genome Sequencing Center for Infectious Disease"/>
            <person name="Wu L."/>
            <person name="Ma J."/>
        </authorList>
    </citation>
    <scope>NUCLEOTIDE SEQUENCE [LARGE SCALE GENOMIC DNA]</scope>
    <source>
        <strain evidence="2">JCM 30346</strain>
    </source>
</reference>
<evidence type="ECO:0000313" key="2">
    <source>
        <dbReference type="Proteomes" id="UP001596137"/>
    </source>
</evidence>
<sequence>MDSRNRRSRAGRAGRAALVVSALVLSGGVVSLGGAAHAATAQGRPRAHSHDDGGSIRLRIGNGKRNNIFVEWNSPAYLSGVQHAENSAIGGGIFSLSGACVKKHRVCKIRQRLR</sequence>
<dbReference type="EMBL" id="JBHSRF010000013">
    <property type="protein sequence ID" value="MFC6081993.1"/>
    <property type="molecule type" value="Genomic_DNA"/>
</dbReference>
<dbReference type="RefSeq" id="WP_380751071.1">
    <property type="nucleotide sequence ID" value="NZ_JBHSRF010000013.1"/>
</dbReference>
<keyword evidence="2" id="KW-1185">Reference proteome</keyword>
<proteinExistence type="predicted"/>
<name>A0ABW1NGJ8_9ACTN</name>
<dbReference type="Proteomes" id="UP001596137">
    <property type="component" value="Unassembled WGS sequence"/>
</dbReference>